<reference evidence="1 2" key="1">
    <citation type="submission" date="2018-12" db="EMBL/GenBank/DDBJ databases">
        <title>Identification of serotype of rogose Salmonella by whole genome sequencing.</title>
        <authorList>
            <person name="Sacchi C.T."/>
            <person name="Goncalves C.R."/>
            <person name="Tiba-Casas M.R."/>
        </authorList>
    </citation>
    <scope>NUCLEOTIDE SEQUENCE [LARGE SCALE GENOMIC DNA]</scope>
    <source>
        <strain evidence="1 2">169_17</strain>
    </source>
</reference>
<comment type="caution">
    <text evidence="1">The sequence shown here is derived from an EMBL/GenBank/DDBJ whole genome shotgun (WGS) entry which is preliminary data.</text>
</comment>
<evidence type="ECO:0000313" key="1">
    <source>
        <dbReference type="EMBL" id="RXQ24154.1"/>
    </source>
</evidence>
<dbReference type="AlphaFoldDB" id="A0A3V4IW73"/>
<evidence type="ECO:0000313" key="2">
    <source>
        <dbReference type="Proteomes" id="UP000290660"/>
    </source>
</evidence>
<proteinExistence type="predicted"/>
<name>A0A3V4IW73_SALER</name>
<protein>
    <submittedName>
        <fullName evidence="1">Uncharacterized protein</fullName>
    </submittedName>
</protein>
<gene>
    <name evidence="1" type="ORF">EI538_23605</name>
</gene>
<dbReference type="EMBL" id="RSEO01000054">
    <property type="protein sequence ID" value="RXQ24154.1"/>
    <property type="molecule type" value="Genomic_DNA"/>
</dbReference>
<sequence length="59" mass="6833">MKHTDDPLDKNPLKEMNKEEIFSLFAGYEFRDQHGHDLLNCVHFEQLVELATTVPTCGE</sequence>
<accession>A0A3V4IW73</accession>
<dbReference type="Proteomes" id="UP000290660">
    <property type="component" value="Unassembled WGS sequence"/>
</dbReference>
<organism evidence="1 2">
    <name type="scientific">Salmonella enterica</name>
    <name type="common">Salmonella choleraesuis</name>
    <dbReference type="NCBI Taxonomy" id="28901"/>
    <lineage>
        <taxon>Bacteria</taxon>
        <taxon>Pseudomonadati</taxon>
        <taxon>Pseudomonadota</taxon>
        <taxon>Gammaproteobacteria</taxon>
        <taxon>Enterobacterales</taxon>
        <taxon>Enterobacteriaceae</taxon>
        <taxon>Salmonella</taxon>
    </lineage>
</organism>